<dbReference type="Proteomes" id="UP000828108">
    <property type="component" value="Segment"/>
</dbReference>
<dbReference type="RefSeq" id="YP_010650912.1">
    <property type="nucleotide sequence ID" value="NC_070780.1"/>
</dbReference>
<evidence type="ECO:0000313" key="2">
    <source>
        <dbReference type="Proteomes" id="UP000828108"/>
    </source>
</evidence>
<dbReference type="KEGG" id="vg:77926503"/>
<dbReference type="GeneID" id="77926503"/>
<accession>A0AAE8YIE3</accession>
<evidence type="ECO:0000313" key="1">
    <source>
        <dbReference type="EMBL" id="UGL59891.1"/>
    </source>
</evidence>
<name>A0AAE8YIE3_9CAUD</name>
<organism evidence="1 2">
    <name type="scientific">Escherichia phage vB_EcoM_RZ</name>
    <dbReference type="NCBI Taxonomy" id="2893954"/>
    <lineage>
        <taxon>Viruses</taxon>
        <taxon>Duplodnaviria</taxon>
        <taxon>Heunggongvirae</taxon>
        <taxon>Uroviricota</taxon>
        <taxon>Caudoviricetes</taxon>
        <taxon>Pantevenvirales</taxon>
        <taxon>Straboviridae</taxon>
        <taxon>Tevenvirinae</taxon>
        <taxon>Gaprivervirus</taxon>
        <taxon>Gaprivervirus arezed</taxon>
    </lineage>
</organism>
<dbReference type="EMBL" id="MW598459">
    <property type="protein sequence ID" value="UGL59891.1"/>
    <property type="molecule type" value="Genomic_DNA"/>
</dbReference>
<sequence length="176" mass="19835">MNVLIEENTMKKLAIAAVMLLSGCAYQGDVVNANEIGKARIAADRQVHNGSFDFKGGTGLIYKRDNNQCGNNCAKYAQREIEYKREQAAKHDEIIAKLEAETKRQNDLDTVNQISQVCMSYINMQINIMRAEAYQAAETGSPKANEYRDMYQRSAQNRLSYINKCVAKEKARQGIN</sequence>
<proteinExistence type="predicted"/>
<protein>
    <submittedName>
        <fullName evidence="1">Uncharacterized protein</fullName>
    </submittedName>
</protein>
<keyword evidence="2" id="KW-1185">Reference proteome</keyword>
<reference evidence="1 2" key="1">
    <citation type="submission" date="2021-02" db="EMBL/GenBank/DDBJ databases">
        <authorList>
            <person name="Zhang R."/>
            <person name="Yu X."/>
            <person name="Xu J."/>
            <person name="Liu X."/>
        </authorList>
    </citation>
    <scope>NUCLEOTIDE SEQUENCE [LARGE SCALE GENOMIC DNA]</scope>
</reference>